<accession>A0AAW2FDU6</accession>
<dbReference type="AlphaFoldDB" id="A0AAW2FDU6"/>
<proteinExistence type="predicted"/>
<organism evidence="1 2">
    <name type="scientific">Cardiocondyla obscurior</name>
    <dbReference type="NCBI Taxonomy" id="286306"/>
    <lineage>
        <taxon>Eukaryota</taxon>
        <taxon>Metazoa</taxon>
        <taxon>Ecdysozoa</taxon>
        <taxon>Arthropoda</taxon>
        <taxon>Hexapoda</taxon>
        <taxon>Insecta</taxon>
        <taxon>Pterygota</taxon>
        <taxon>Neoptera</taxon>
        <taxon>Endopterygota</taxon>
        <taxon>Hymenoptera</taxon>
        <taxon>Apocrita</taxon>
        <taxon>Aculeata</taxon>
        <taxon>Formicoidea</taxon>
        <taxon>Formicidae</taxon>
        <taxon>Myrmicinae</taxon>
        <taxon>Cardiocondyla</taxon>
    </lineage>
</organism>
<name>A0AAW2FDU6_9HYME</name>
<gene>
    <name evidence="1" type="ORF">PUN28_011448</name>
</gene>
<comment type="caution">
    <text evidence="1">The sequence shown here is derived from an EMBL/GenBank/DDBJ whole genome shotgun (WGS) entry which is preliminary data.</text>
</comment>
<keyword evidence="2" id="KW-1185">Reference proteome</keyword>
<dbReference type="Proteomes" id="UP001430953">
    <property type="component" value="Unassembled WGS sequence"/>
</dbReference>
<evidence type="ECO:0000313" key="1">
    <source>
        <dbReference type="EMBL" id="KAL0114144.1"/>
    </source>
</evidence>
<protein>
    <submittedName>
        <fullName evidence="1">Uncharacterized protein</fullName>
    </submittedName>
</protein>
<evidence type="ECO:0000313" key="2">
    <source>
        <dbReference type="Proteomes" id="UP001430953"/>
    </source>
</evidence>
<dbReference type="EMBL" id="JADYXP020000011">
    <property type="protein sequence ID" value="KAL0114144.1"/>
    <property type="molecule type" value="Genomic_DNA"/>
</dbReference>
<sequence>MSEMILVRNRLAISRVHDTKFAVVGLADAFNSISAARPFSPFPLVLLIPRKLRLTKERRVCRKFITAKTHPSSPHSAYPSLPPFGGYTCLTPVRLLSDPK</sequence>
<reference evidence="1 2" key="1">
    <citation type="submission" date="2023-03" db="EMBL/GenBank/DDBJ databases">
        <title>High recombination rates correlate with genetic variation in Cardiocondyla obscurior ants.</title>
        <authorList>
            <person name="Errbii M."/>
        </authorList>
    </citation>
    <scope>NUCLEOTIDE SEQUENCE [LARGE SCALE GENOMIC DNA]</scope>
    <source>
        <strain evidence="1">Alpha-2009</strain>
        <tissue evidence="1">Whole body</tissue>
    </source>
</reference>